<protein>
    <submittedName>
        <fullName evidence="1">Uncharacterized protein</fullName>
    </submittedName>
</protein>
<evidence type="ECO:0000313" key="1">
    <source>
        <dbReference type="EMBL" id="KII73210.1"/>
    </source>
</evidence>
<reference evidence="1 2" key="1">
    <citation type="journal article" date="2014" name="Genome Biol. Evol.">
        <title>The genome of the myxosporean Thelohanellus kitauei shows adaptations to nutrient acquisition within its fish host.</title>
        <authorList>
            <person name="Yang Y."/>
            <person name="Xiong J."/>
            <person name="Zhou Z."/>
            <person name="Huo F."/>
            <person name="Miao W."/>
            <person name="Ran C."/>
            <person name="Liu Y."/>
            <person name="Zhang J."/>
            <person name="Feng J."/>
            <person name="Wang M."/>
            <person name="Wang M."/>
            <person name="Wang L."/>
            <person name="Yao B."/>
        </authorList>
    </citation>
    <scope>NUCLEOTIDE SEQUENCE [LARGE SCALE GENOMIC DNA]</scope>
    <source>
        <strain evidence="1">Wuqing</strain>
    </source>
</reference>
<keyword evidence="2" id="KW-1185">Reference proteome</keyword>
<organism evidence="1 2">
    <name type="scientific">Thelohanellus kitauei</name>
    <name type="common">Myxosporean</name>
    <dbReference type="NCBI Taxonomy" id="669202"/>
    <lineage>
        <taxon>Eukaryota</taxon>
        <taxon>Metazoa</taxon>
        <taxon>Cnidaria</taxon>
        <taxon>Myxozoa</taxon>
        <taxon>Myxosporea</taxon>
        <taxon>Bivalvulida</taxon>
        <taxon>Platysporina</taxon>
        <taxon>Myxobolidae</taxon>
        <taxon>Thelohanellus</taxon>
    </lineage>
</organism>
<sequence length="132" mass="15069">MKSLPPMMKSSKLKVMCLAMALNRSQNVRLTNYMEQTIVITESPMMGPNKRMTMVIMILLGRNIVTTMKVKKLKKKMMIDFDDDEINVEKPCEDEFHSTGDEIQEICDPKIEGVSTKPRTLSSLIPITRMEG</sequence>
<dbReference type="Proteomes" id="UP000031668">
    <property type="component" value="Unassembled WGS sequence"/>
</dbReference>
<gene>
    <name evidence="1" type="ORF">RF11_09798</name>
</gene>
<name>A0A0C2NA25_THEKT</name>
<evidence type="ECO:0000313" key="2">
    <source>
        <dbReference type="Proteomes" id="UP000031668"/>
    </source>
</evidence>
<accession>A0A0C2NA25</accession>
<comment type="caution">
    <text evidence="1">The sequence shown here is derived from an EMBL/GenBank/DDBJ whole genome shotgun (WGS) entry which is preliminary data.</text>
</comment>
<proteinExistence type="predicted"/>
<dbReference type="AlphaFoldDB" id="A0A0C2NA25"/>
<dbReference type="EMBL" id="JWZT01000923">
    <property type="protein sequence ID" value="KII73210.1"/>
    <property type="molecule type" value="Genomic_DNA"/>
</dbReference>